<dbReference type="AlphaFoldDB" id="A0AA86TQA0"/>
<dbReference type="Proteomes" id="UP001642409">
    <property type="component" value="Unassembled WGS sequence"/>
</dbReference>
<dbReference type="EMBL" id="CATOUU010000171">
    <property type="protein sequence ID" value="CAI9919348.1"/>
    <property type="molecule type" value="Genomic_DNA"/>
</dbReference>
<organism evidence="1">
    <name type="scientific">Hexamita inflata</name>
    <dbReference type="NCBI Taxonomy" id="28002"/>
    <lineage>
        <taxon>Eukaryota</taxon>
        <taxon>Metamonada</taxon>
        <taxon>Diplomonadida</taxon>
        <taxon>Hexamitidae</taxon>
        <taxon>Hexamitinae</taxon>
        <taxon>Hexamita</taxon>
    </lineage>
</organism>
<reference evidence="2 3" key="2">
    <citation type="submission" date="2024-07" db="EMBL/GenBank/DDBJ databases">
        <authorList>
            <person name="Akdeniz Z."/>
        </authorList>
    </citation>
    <scope>NUCLEOTIDE SEQUENCE [LARGE SCALE GENOMIC DNA]</scope>
</reference>
<accession>A0AA86TQA0</accession>
<protein>
    <submittedName>
        <fullName evidence="2">Hypothetical_protein</fullName>
    </submittedName>
</protein>
<comment type="caution">
    <text evidence="1">The sequence shown here is derived from an EMBL/GenBank/DDBJ whole genome shotgun (WGS) entry which is preliminary data.</text>
</comment>
<proteinExistence type="predicted"/>
<reference evidence="1" key="1">
    <citation type="submission" date="2023-06" db="EMBL/GenBank/DDBJ databases">
        <authorList>
            <person name="Kurt Z."/>
        </authorList>
    </citation>
    <scope>NUCLEOTIDE SEQUENCE</scope>
</reference>
<dbReference type="EMBL" id="CAXDID020000008">
    <property type="protein sequence ID" value="CAL5977966.1"/>
    <property type="molecule type" value="Genomic_DNA"/>
</dbReference>
<name>A0AA86TQA0_9EUKA</name>
<gene>
    <name evidence="2" type="ORF">HINF_LOCUS4563</name>
    <name evidence="1" type="ORF">HINF_LOCUS6993</name>
</gene>
<sequence length="292" mass="31540">MISGSCQCPSSQSIVNNSCQQTSYVINMSNFECSQEIFTSNFEIQTITNQISGSNNFSSGYVFGTSVVILNAFIDISDNVYATVVYSLFQSQNSFTNIKIQFGKQQFNSGSLILPSSTQISINQMSIVSRSGSQLTVNTAQLNIITSQSASANLTNLLVNLSFAISSGNITLINNINGYLNISGYQVLGSFVSSATVSMIGINVNTAAINVNQVSFQPILYNVGNSSSYLFSNAISGCTFMINNIAIILGNRSNFIFLGSTSYNSYYYLFGGIIAYTQSNSQICINNIDSYC</sequence>
<keyword evidence="3" id="KW-1185">Reference proteome</keyword>
<evidence type="ECO:0000313" key="3">
    <source>
        <dbReference type="Proteomes" id="UP001642409"/>
    </source>
</evidence>
<evidence type="ECO:0000313" key="1">
    <source>
        <dbReference type="EMBL" id="CAI9919348.1"/>
    </source>
</evidence>
<evidence type="ECO:0000313" key="2">
    <source>
        <dbReference type="EMBL" id="CAL5977966.1"/>
    </source>
</evidence>